<evidence type="ECO:0000313" key="2">
    <source>
        <dbReference type="Proteomes" id="UP000613840"/>
    </source>
</evidence>
<proteinExistence type="predicted"/>
<reference evidence="1" key="1">
    <citation type="journal article" date="2014" name="Int. J. Syst. Evol. Microbiol.">
        <title>Complete genome sequence of Corynebacterium casei LMG S-19264T (=DSM 44701T), isolated from a smear-ripened cheese.</title>
        <authorList>
            <consortium name="US DOE Joint Genome Institute (JGI-PGF)"/>
            <person name="Walter F."/>
            <person name="Albersmeier A."/>
            <person name="Kalinowski J."/>
            <person name="Ruckert C."/>
        </authorList>
    </citation>
    <scope>NUCLEOTIDE SEQUENCE</scope>
    <source>
        <strain evidence="1">CGMCC 4.7306</strain>
    </source>
</reference>
<reference evidence="1" key="2">
    <citation type="submission" date="2020-09" db="EMBL/GenBank/DDBJ databases">
        <authorList>
            <person name="Sun Q."/>
            <person name="Zhou Y."/>
        </authorList>
    </citation>
    <scope>NUCLEOTIDE SEQUENCE</scope>
    <source>
        <strain evidence="1">CGMCC 4.7306</strain>
    </source>
</reference>
<name>A0A917W4N4_9ACTN</name>
<dbReference type="AlphaFoldDB" id="A0A917W4N4"/>
<organism evidence="1 2">
    <name type="scientific">Microlunatus endophyticus</name>
    <dbReference type="NCBI Taxonomy" id="1716077"/>
    <lineage>
        <taxon>Bacteria</taxon>
        <taxon>Bacillati</taxon>
        <taxon>Actinomycetota</taxon>
        <taxon>Actinomycetes</taxon>
        <taxon>Propionibacteriales</taxon>
        <taxon>Propionibacteriaceae</taxon>
        <taxon>Microlunatus</taxon>
    </lineage>
</organism>
<dbReference type="EMBL" id="BMMZ01000006">
    <property type="protein sequence ID" value="GGL67206.1"/>
    <property type="molecule type" value="Genomic_DNA"/>
</dbReference>
<evidence type="ECO:0000313" key="1">
    <source>
        <dbReference type="EMBL" id="GGL67206.1"/>
    </source>
</evidence>
<dbReference type="Proteomes" id="UP000613840">
    <property type="component" value="Unassembled WGS sequence"/>
</dbReference>
<comment type="caution">
    <text evidence="1">The sequence shown here is derived from an EMBL/GenBank/DDBJ whole genome shotgun (WGS) entry which is preliminary data.</text>
</comment>
<keyword evidence="2" id="KW-1185">Reference proteome</keyword>
<sequence>MKLIMVPLPEYTVVSEPDHHTIGRSVDATIRANFPMAKIIARGVSADDHPGLDVDGLIKIIEVLGTDRYDPDRTGDRYDNVEGKPIDLFGFRRTVTARMRLFDQLSWGFYHGAIEAHGHPTRLDIVTIYDSAHLRSVLHQYEGREDRKRDGFRFRDPDHKAAALLGVIKLGRS</sequence>
<dbReference type="RefSeq" id="WP_188895901.1">
    <property type="nucleotide sequence ID" value="NZ_BMMZ01000006.1"/>
</dbReference>
<accession>A0A917W4N4</accession>
<gene>
    <name evidence="1" type="ORF">GCM10011575_27120</name>
</gene>
<protein>
    <submittedName>
        <fullName evidence="1">Uncharacterized protein</fullName>
    </submittedName>
</protein>